<proteinExistence type="predicted"/>
<dbReference type="PANTHER" id="PTHR21310">
    <property type="entry name" value="AMINOGLYCOSIDE PHOSPHOTRANSFERASE-RELATED-RELATED"/>
    <property type="match status" value="1"/>
</dbReference>
<dbReference type="InterPro" id="IPR051678">
    <property type="entry name" value="AGP_Transferase"/>
</dbReference>
<evidence type="ECO:0000259" key="1">
    <source>
        <dbReference type="Pfam" id="PF01636"/>
    </source>
</evidence>
<evidence type="ECO:0000313" key="2">
    <source>
        <dbReference type="EMBL" id="KAK1585709.1"/>
    </source>
</evidence>
<dbReference type="Gene3D" id="3.30.200.20">
    <property type="entry name" value="Phosphorylase Kinase, domain 1"/>
    <property type="match status" value="1"/>
</dbReference>
<dbReference type="EMBL" id="JAHLJV010000042">
    <property type="protein sequence ID" value="KAK1585709.1"/>
    <property type="molecule type" value="Genomic_DNA"/>
</dbReference>
<dbReference type="InterPro" id="IPR002575">
    <property type="entry name" value="Aminoglycoside_PTrfase"/>
</dbReference>
<keyword evidence="3" id="KW-1185">Reference proteome</keyword>
<comment type="caution">
    <text evidence="2">The sequence shown here is derived from an EMBL/GenBank/DDBJ whole genome shotgun (WGS) entry which is preliminary data.</text>
</comment>
<sequence length="391" mass="43888">MTLEHNNLSPELNWNHDPRGNVCLQRTNWGALCEIASHNKDGVPCEPLERYTIGGSFLARLIHFQDGTLWVARVQLHEPTQKTSERLRIELDTMFLLRSRTKAPVPQVFSFALDADLTGSAFVLLEYLPGNNAADQARDYVRTDWGLMPPQNRPAFYRTMAAAQVQIASARLPKIGTVIRNNDGSFNVGPIPGLGGPFDTAKSFICAWARKAKFPYDEASIRENVPTRFAEQIIEGIRQFPSRIAGLAMSGKHFTRAGPFPIRHPDLFHSNVIVTKAYNVIGVVDWQDSHTIPWELADLPLFFNTVPPLMNSPDQYDKTGRPLDKDEAGKWADEESYANLVRDAERDAGVDNNLSQILTDRDSRYLAAVVHLFSQGKIGFYGKVLDHFQAK</sequence>
<dbReference type="SUPFAM" id="SSF56112">
    <property type="entry name" value="Protein kinase-like (PK-like)"/>
    <property type="match status" value="1"/>
</dbReference>
<protein>
    <submittedName>
        <fullName evidence="2">Phosphotransferase enzyme family-domain-containing protein</fullName>
    </submittedName>
</protein>
<dbReference type="PANTHER" id="PTHR21310:SF37">
    <property type="entry name" value="AMINOGLYCOSIDE PHOSPHOTRANSFERASE DOMAIN-CONTAINING PROTEIN"/>
    <property type="match status" value="1"/>
</dbReference>
<feature type="domain" description="Aminoglycoside phosphotransferase" evidence="1">
    <location>
        <begin position="61"/>
        <end position="292"/>
    </location>
</feature>
<dbReference type="Pfam" id="PF01636">
    <property type="entry name" value="APH"/>
    <property type="match status" value="1"/>
</dbReference>
<organism evidence="2 3">
    <name type="scientific">Colletotrichum navitas</name>
    <dbReference type="NCBI Taxonomy" id="681940"/>
    <lineage>
        <taxon>Eukaryota</taxon>
        <taxon>Fungi</taxon>
        <taxon>Dikarya</taxon>
        <taxon>Ascomycota</taxon>
        <taxon>Pezizomycotina</taxon>
        <taxon>Sordariomycetes</taxon>
        <taxon>Hypocreomycetidae</taxon>
        <taxon>Glomerellales</taxon>
        <taxon>Glomerellaceae</taxon>
        <taxon>Colletotrichum</taxon>
        <taxon>Colletotrichum graminicola species complex</taxon>
    </lineage>
</organism>
<gene>
    <name evidence="2" type="ORF">LY79DRAFT_634828</name>
</gene>
<evidence type="ECO:0000313" key="3">
    <source>
        <dbReference type="Proteomes" id="UP001230504"/>
    </source>
</evidence>
<dbReference type="InterPro" id="IPR011009">
    <property type="entry name" value="Kinase-like_dom_sf"/>
</dbReference>
<dbReference type="GeneID" id="85446482"/>
<reference evidence="2" key="1">
    <citation type="submission" date="2021-06" db="EMBL/GenBank/DDBJ databases">
        <title>Comparative genomics, transcriptomics and evolutionary studies reveal genomic signatures of adaptation to plant cell wall in hemibiotrophic fungi.</title>
        <authorList>
            <consortium name="DOE Joint Genome Institute"/>
            <person name="Baroncelli R."/>
            <person name="Diaz J.F."/>
            <person name="Benocci T."/>
            <person name="Peng M."/>
            <person name="Battaglia E."/>
            <person name="Haridas S."/>
            <person name="Andreopoulos W."/>
            <person name="Labutti K."/>
            <person name="Pangilinan J."/>
            <person name="Floch G.L."/>
            <person name="Makela M.R."/>
            <person name="Henrissat B."/>
            <person name="Grigoriev I.V."/>
            <person name="Crouch J.A."/>
            <person name="De Vries R.P."/>
            <person name="Sukno S.A."/>
            <person name="Thon M.R."/>
        </authorList>
    </citation>
    <scope>NUCLEOTIDE SEQUENCE</scope>
    <source>
        <strain evidence="2">CBS 125086</strain>
    </source>
</reference>
<dbReference type="AlphaFoldDB" id="A0AAD8PVY4"/>
<dbReference type="Proteomes" id="UP001230504">
    <property type="component" value="Unassembled WGS sequence"/>
</dbReference>
<name>A0AAD8PVY4_9PEZI</name>
<accession>A0AAD8PVY4</accession>
<dbReference type="RefSeq" id="XP_060412726.1">
    <property type="nucleotide sequence ID" value="XM_060562242.1"/>
</dbReference>